<dbReference type="EMBL" id="JAGGMR010000001">
    <property type="protein sequence ID" value="MBP2189725.1"/>
    <property type="molecule type" value="Genomic_DNA"/>
</dbReference>
<accession>A0ABS4QF02</accession>
<dbReference type="Gene3D" id="3.40.630.30">
    <property type="match status" value="1"/>
</dbReference>
<dbReference type="InterPro" id="IPR051531">
    <property type="entry name" value="N-acetyltransferase"/>
</dbReference>
<evidence type="ECO:0000259" key="1">
    <source>
        <dbReference type="PROSITE" id="PS51186"/>
    </source>
</evidence>
<sequence>MDAVLSTLQPSYPVRTKRLLLRPFTTDDVDALFAYRSRPDVCRYVPFEPMTRELIRERIATQWANSGLTDEGQALTLGVEVAETGILIGDAVLFWHSRIHAGGEIGYVFDPAAAGHGYATEAAQAMLRLGFEELGLHRIVARLDERNTASAAVARRLGMRQEARLVHNEFFKGEWTTELDFAMLRTEWASAAK</sequence>
<comment type="caution">
    <text evidence="2">The sequence shown here is derived from an EMBL/GenBank/DDBJ whole genome shotgun (WGS) entry which is preliminary data.</text>
</comment>
<keyword evidence="3" id="KW-1185">Reference proteome</keyword>
<dbReference type="Pfam" id="PF13302">
    <property type="entry name" value="Acetyltransf_3"/>
    <property type="match status" value="1"/>
</dbReference>
<name>A0ABS4QF02_9NOCA</name>
<proteinExistence type="predicted"/>
<dbReference type="Proteomes" id="UP001519325">
    <property type="component" value="Unassembled WGS sequence"/>
</dbReference>
<reference evidence="2 3" key="1">
    <citation type="submission" date="2021-03" db="EMBL/GenBank/DDBJ databases">
        <title>Sequencing the genomes of 1000 actinobacteria strains.</title>
        <authorList>
            <person name="Klenk H.-P."/>
        </authorList>
    </citation>
    <scope>NUCLEOTIDE SEQUENCE [LARGE SCALE GENOMIC DNA]</scope>
    <source>
        <strain evidence="2 3">DSM 45516</strain>
    </source>
</reference>
<evidence type="ECO:0000313" key="2">
    <source>
        <dbReference type="EMBL" id="MBP2189725.1"/>
    </source>
</evidence>
<dbReference type="PROSITE" id="PS51186">
    <property type="entry name" value="GNAT"/>
    <property type="match status" value="1"/>
</dbReference>
<protein>
    <submittedName>
        <fullName evidence="2">RimJ/RimL family protein N-acetyltransferase</fullName>
    </submittedName>
</protein>
<evidence type="ECO:0000313" key="3">
    <source>
        <dbReference type="Proteomes" id="UP001519325"/>
    </source>
</evidence>
<dbReference type="PANTHER" id="PTHR43792">
    <property type="entry name" value="GNAT FAMILY, PUTATIVE (AFU_ORTHOLOGUE AFUA_3G00765)-RELATED-RELATED"/>
    <property type="match status" value="1"/>
</dbReference>
<organism evidence="2 3">
    <name type="scientific">Nocardia goodfellowii</name>
    <dbReference type="NCBI Taxonomy" id="882446"/>
    <lineage>
        <taxon>Bacteria</taxon>
        <taxon>Bacillati</taxon>
        <taxon>Actinomycetota</taxon>
        <taxon>Actinomycetes</taxon>
        <taxon>Mycobacteriales</taxon>
        <taxon>Nocardiaceae</taxon>
        <taxon>Nocardia</taxon>
    </lineage>
</organism>
<feature type="domain" description="N-acetyltransferase" evidence="1">
    <location>
        <begin position="19"/>
        <end position="180"/>
    </location>
</feature>
<dbReference type="InterPro" id="IPR016181">
    <property type="entry name" value="Acyl_CoA_acyltransferase"/>
</dbReference>
<dbReference type="SUPFAM" id="SSF55729">
    <property type="entry name" value="Acyl-CoA N-acyltransferases (Nat)"/>
    <property type="match status" value="1"/>
</dbReference>
<gene>
    <name evidence="2" type="ORF">BJ987_002626</name>
</gene>
<dbReference type="PANTHER" id="PTHR43792:SF1">
    <property type="entry name" value="N-ACETYLTRANSFERASE DOMAIN-CONTAINING PROTEIN"/>
    <property type="match status" value="1"/>
</dbReference>
<dbReference type="InterPro" id="IPR000182">
    <property type="entry name" value="GNAT_dom"/>
</dbReference>